<keyword evidence="1" id="KW-0677">Repeat</keyword>
<evidence type="ECO:0000313" key="4">
    <source>
        <dbReference type="EMBL" id="QOU04431.1"/>
    </source>
</evidence>
<feature type="chain" id="PRO_5030547982" description="Rhodanese domain-containing protein" evidence="2">
    <location>
        <begin position="27"/>
        <end position="416"/>
    </location>
</feature>
<dbReference type="InterPro" id="IPR036873">
    <property type="entry name" value="Rhodanese-like_dom_sf"/>
</dbReference>
<evidence type="ECO:0000313" key="5">
    <source>
        <dbReference type="Proteomes" id="UP000593833"/>
    </source>
</evidence>
<dbReference type="PROSITE" id="PS50206">
    <property type="entry name" value="RHODANESE_3"/>
    <property type="match status" value="3"/>
</dbReference>
<accession>A0A7M2J470</accession>
<dbReference type="SUPFAM" id="SSF52821">
    <property type="entry name" value="Rhodanese/Cell cycle control phosphatase"/>
    <property type="match status" value="3"/>
</dbReference>
<dbReference type="SMART" id="SM00450">
    <property type="entry name" value="RHOD"/>
    <property type="match status" value="3"/>
</dbReference>
<dbReference type="PROSITE" id="PS00430">
    <property type="entry name" value="TONB_DEPENDENT_REC_1"/>
    <property type="match status" value="1"/>
</dbReference>
<protein>
    <recommendedName>
        <fullName evidence="3">Rhodanese domain-containing protein</fullName>
    </recommendedName>
</protein>
<keyword evidence="2" id="KW-0732">Signal</keyword>
<evidence type="ECO:0000256" key="1">
    <source>
        <dbReference type="ARBA" id="ARBA00022737"/>
    </source>
</evidence>
<sequence length="416" mass="45326">MQRKLPRTLLAASILAASFSAFPAAAATDLIVSQSGFQEISKKAGVKIIDIRSKAEYDKGHIDGAILLPWQKLNVSERDGFRLEYAEDEQIENAVSDAGLSYDDTLLVYGATSLVGRAYVVLDYAGFSKVYVLDGGISQWKGKLSTKATIVEPSGFKLTQKNENRVDKDVVARSIGRKDVVILDGRALGASIDGLIPTAKAVPAVSFLNEKTTEILPREQLLSQLAAKGVTPDKEVISYCGSGAAASSSYLYLKDLGFKNVKFYDKSYDEWTTSNLPQTLGLDNFNFTGDALNQKTSQGPRFLDQSAVKLLQQDKNTLVVDVRAPQDFKVGSIPGSVNVYWNDTVDSERNLKSSAELLALFQAQGVTPDKHVVLFTRGGLQLSQAFTVLKLLGFPNVDAFEGKWDGWENPAYGSRT</sequence>
<evidence type="ECO:0000259" key="3">
    <source>
        <dbReference type="PROSITE" id="PS50206"/>
    </source>
</evidence>
<dbReference type="InterPro" id="IPR001763">
    <property type="entry name" value="Rhodanese-like_dom"/>
</dbReference>
<organism evidence="4 5">
    <name type="scientific">Pseudomonas fluorescens</name>
    <dbReference type="NCBI Taxonomy" id="294"/>
    <lineage>
        <taxon>Bacteria</taxon>
        <taxon>Pseudomonadati</taxon>
        <taxon>Pseudomonadota</taxon>
        <taxon>Gammaproteobacteria</taxon>
        <taxon>Pseudomonadales</taxon>
        <taxon>Pseudomonadaceae</taxon>
        <taxon>Pseudomonas</taxon>
    </lineage>
</organism>
<feature type="signal peptide" evidence="2">
    <location>
        <begin position="1"/>
        <end position="26"/>
    </location>
</feature>
<evidence type="ECO:0000256" key="2">
    <source>
        <dbReference type="SAM" id="SignalP"/>
    </source>
</evidence>
<name>A0A7M2J470_PSEFL</name>
<dbReference type="AlphaFoldDB" id="A0A7M2J470"/>
<feature type="domain" description="Rhodanese" evidence="3">
    <location>
        <begin position="313"/>
        <end position="409"/>
    </location>
</feature>
<dbReference type="PANTHER" id="PTHR43855">
    <property type="entry name" value="THIOSULFATE SULFURTRANSFERASE"/>
    <property type="match status" value="1"/>
</dbReference>
<gene>
    <name evidence="4" type="ORF">IM720_27700</name>
</gene>
<feature type="domain" description="Rhodanese" evidence="3">
    <location>
        <begin position="42"/>
        <end position="149"/>
    </location>
</feature>
<dbReference type="RefSeq" id="WP_193689845.1">
    <property type="nucleotide sequence ID" value="NZ_CP063233.1"/>
</dbReference>
<dbReference type="EMBL" id="CP063233">
    <property type="protein sequence ID" value="QOU04431.1"/>
    <property type="molecule type" value="Genomic_DNA"/>
</dbReference>
<dbReference type="Proteomes" id="UP000593833">
    <property type="component" value="Chromosome"/>
</dbReference>
<dbReference type="PANTHER" id="PTHR43855:SF1">
    <property type="entry name" value="THIOSULFATE SULFURTRANSFERASE"/>
    <property type="match status" value="1"/>
</dbReference>
<proteinExistence type="predicted"/>
<dbReference type="Pfam" id="PF00581">
    <property type="entry name" value="Rhodanese"/>
    <property type="match status" value="3"/>
</dbReference>
<feature type="domain" description="Rhodanese" evidence="3">
    <location>
        <begin position="176"/>
        <end position="280"/>
    </location>
</feature>
<dbReference type="Gene3D" id="3.40.250.10">
    <property type="entry name" value="Rhodanese-like domain"/>
    <property type="match status" value="3"/>
</dbReference>
<reference evidence="4 5" key="1">
    <citation type="submission" date="2020-10" db="EMBL/GenBank/DDBJ databases">
        <title>Complete genome sequence of a novel Pseudomonas fluorescens strain isolated from the flower of kumarahou (Pomaderris kumeraho).</title>
        <authorList>
            <person name="Summers M.C."/>
            <person name="Nowak V."/>
            <person name="Fairhurst M.J."/>
            <person name="Owen J.G."/>
            <person name="Gerth M.L."/>
            <person name="Patrick W.M."/>
        </authorList>
    </citation>
    <scope>NUCLEOTIDE SEQUENCE [LARGE SCALE GENOMIC DNA]</scope>
    <source>
        <strain evidence="4 5">KF1</strain>
    </source>
</reference>
<dbReference type="InterPro" id="IPR051126">
    <property type="entry name" value="Thiosulfate_sulfurtransferase"/>
</dbReference>
<dbReference type="InterPro" id="IPR010916">
    <property type="entry name" value="TonB_box_CS"/>
</dbReference>